<proteinExistence type="predicted"/>
<gene>
    <name evidence="1" type="ORF">S06H3_03022</name>
</gene>
<protein>
    <submittedName>
        <fullName evidence="1">Uncharacterized protein</fullName>
    </submittedName>
</protein>
<organism evidence="1">
    <name type="scientific">marine sediment metagenome</name>
    <dbReference type="NCBI Taxonomy" id="412755"/>
    <lineage>
        <taxon>unclassified sequences</taxon>
        <taxon>metagenomes</taxon>
        <taxon>ecological metagenomes</taxon>
    </lineage>
</organism>
<dbReference type="AlphaFoldDB" id="X1J7B5"/>
<comment type="caution">
    <text evidence="1">The sequence shown here is derived from an EMBL/GenBank/DDBJ whole genome shotgun (WGS) entry which is preliminary data.</text>
</comment>
<evidence type="ECO:0000313" key="1">
    <source>
        <dbReference type="EMBL" id="GAH90606.1"/>
    </source>
</evidence>
<sequence>MATALGKEVLHYPRLDTVLMVEEFVQTHSGEFKKRRLWEHLPKRMMYQTFCVVFDYLLGSGKIATDREGKVGWVWNPALVRKYLSKRHRHLVIR</sequence>
<accession>X1J7B5</accession>
<name>X1J7B5_9ZZZZ</name>
<reference evidence="1" key="1">
    <citation type="journal article" date="2014" name="Front. Microbiol.">
        <title>High frequency of phylogenetically diverse reductive dehalogenase-homologous genes in deep subseafloor sedimentary metagenomes.</title>
        <authorList>
            <person name="Kawai M."/>
            <person name="Futagami T."/>
            <person name="Toyoda A."/>
            <person name="Takaki Y."/>
            <person name="Nishi S."/>
            <person name="Hori S."/>
            <person name="Arai W."/>
            <person name="Tsubouchi T."/>
            <person name="Morono Y."/>
            <person name="Uchiyama I."/>
            <person name="Ito T."/>
            <person name="Fujiyama A."/>
            <person name="Inagaki F."/>
            <person name="Takami H."/>
        </authorList>
    </citation>
    <scope>NUCLEOTIDE SEQUENCE</scope>
    <source>
        <strain evidence="1">Expedition CK06-06</strain>
    </source>
</reference>
<dbReference type="EMBL" id="BARV01000943">
    <property type="protein sequence ID" value="GAH90606.1"/>
    <property type="molecule type" value="Genomic_DNA"/>
</dbReference>